<proteinExistence type="predicted"/>
<organism evidence="1 2">
    <name type="scientific">Streptomyces roseoviridis</name>
    <dbReference type="NCBI Taxonomy" id="67361"/>
    <lineage>
        <taxon>Bacteria</taxon>
        <taxon>Bacillati</taxon>
        <taxon>Actinomycetota</taxon>
        <taxon>Actinomycetes</taxon>
        <taxon>Kitasatosporales</taxon>
        <taxon>Streptomycetaceae</taxon>
        <taxon>Streptomyces</taxon>
    </lineage>
</organism>
<keyword evidence="2" id="KW-1185">Reference proteome</keyword>
<dbReference type="RefSeq" id="WP_382746139.1">
    <property type="nucleotide sequence ID" value="NZ_JBHMCT010000026.1"/>
</dbReference>
<name>A0ABV5QYH0_9ACTN</name>
<dbReference type="Proteomes" id="UP001589716">
    <property type="component" value="Unassembled WGS sequence"/>
</dbReference>
<evidence type="ECO:0000313" key="1">
    <source>
        <dbReference type="EMBL" id="MFB9558570.1"/>
    </source>
</evidence>
<reference evidence="1 2" key="1">
    <citation type="submission" date="2024-09" db="EMBL/GenBank/DDBJ databases">
        <authorList>
            <person name="Sun Q."/>
            <person name="Mori K."/>
        </authorList>
    </citation>
    <scope>NUCLEOTIDE SEQUENCE [LARGE SCALE GENOMIC DNA]</scope>
    <source>
        <strain evidence="1 2">JCM 4414</strain>
    </source>
</reference>
<comment type="caution">
    <text evidence="1">The sequence shown here is derived from an EMBL/GenBank/DDBJ whole genome shotgun (WGS) entry which is preliminary data.</text>
</comment>
<protein>
    <submittedName>
        <fullName evidence="1">Uncharacterized protein</fullName>
    </submittedName>
</protein>
<sequence>MIEFLKNHSTILLALLTVAAAFGGTWLGSHIQAKGGLAQAEAAKKAAETAAAATLQAVREQSDRAAAAAHAAAVRDQRTTAIADLLRATRELVRALDRQYREPGDAATTNALHEAFIQALGTVELCAPTSLLPAVKELAKTTRNLSDFAHERAESNRAMTHLQRLEPHEGDATPLYRAVAALETFRTAAVADAPNALELHALAEEALRQVPQLPEHEQVVLLVDCYYEPLRPALARHRNEHYQAMNDLIEQARAILGVND</sequence>
<evidence type="ECO:0000313" key="2">
    <source>
        <dbReference type="Proteomes" id="UP001589716"/>
    </source>
</evidence>
<dbReference type="EMBL" id="JBHMCT010000026">
    <property type="protein sequence ID" value="MFB9558570.1"/>
    <property type="molecule type" value="Genomic_DNA"/>
</dbReference>
<accession>A0ABV5QYH0</accession>
<gene>
    <name evidence="1" type="ORF">ACFFTP_30860</name>
</gene>